<keyword evidence="5 9" id="KW-0653">Protein transport</keyword>
<reference evidence="10 11" key="1">
    <citation type="submission" date="2019-04" db="EMBL/GenBank/DDBJ databases">
        <title>Annotation for the trematode Fasciola gigantica.</title>
        <authorList>
            <person name="Choi Y.-J."/>
        </authorList>
    </citation>
    <scope>NUCLEOTIDE SEQUENCE [LARGE SCALE GENOMIC DNA]</scope>
    <source>
        <strain evidence="10">Uganda_cow_1</strain>
    </source>
</reference>
<dbReference type="PANTHER" id="PTHR13373:SF21">
    <property type="entry name" value="NUCLEAR PORE COMPLEX PROTEIN NUP85"/>
    <property type="match status" value="1"/>
</dbReference>
<keyword evidence="4 9" id="KW-0509">mRNA transport</keyword>
<keyword evidence="8 9" id="KW-0539">Nucleus</keyword>
<organism evidence="10 11">
    <name type="scientific">Fasciola gigantica</name>
    <name type="common">Giant liver fluke</name>
    <dbReference type="NCBI Taxonomy" id="46835"/>
    <lineage>
        <taxon>Eukaryota</taxon>
        <taxon>Metazoa</taxon>
        <taxon>Spiralia</taxon>
        <taxon>Lophotrochozoa</taxon>
        <taxon>Platyhelminthes</taxon>
        <taxon>Trematoda</taxon>
        <taxon>Digenea</taxon>
        <taxon>Plagiorchiida</taxon>
        <taxon>Echinostomata</taxon>
        <taxon>Echinostomatoidea</taxon>
        <taxon>Fasciolidae</taxon>
        <taxon>Fasciola</taxon>
    </lineage>
</organism>
<sequence length="806" mass="89391">MDDTLYVPSKNPLGQCWGCGDRLLVYTRPQSNRSVPNSEGCIHEVRWGASMTSDEFMRRLAKTSYDVFCSVENNTDPDKFISYSVQYRASLATCSQEILQFLSKLSVLSTMSSELNDQLDEPKAMHLAAECELVQSLELIWHLAELIFVQAFPSGHLAYSLCSWFYIQSQDAADNARILIEEYGGKPTSCPENDERFWPTVLTLVLQARPHEAASVLAIHSHANSRILRSLRQILVALPIASQARTKGMWGKSGAVFSQAWNYWQSECSRRLAAGEFAHVGGDAETADQVQLIVSILSGCPTAWDDPRLVEATGGPSGWYFRFVSFLFYNDQMVTIDGIAFHLNQWLSRPSNESFSDTKTALDEVVDELIISVFRLNLQHFIRTSGEKLSTRWLVAHFTHLLHRVYPDVLYTFKNPEDTLPGASRKRTKIEETDISIQSHTNPLVASSQGTFSLADFFLIGYAESLASDPSMLYLALSYLDYCESGRAHQSAILLAHGVPTSTRAVNWLISQAKSRGLHSTSNQLAKMVARRFLPLALKSPNDVNGVGRTDNTGISCLPACSTLGWALLARNDQIVHRLSEQVLSRDTGLIQNDQSCPNLFTVPTEVAEVAAIVLGFCKDRAISIEERVDSEGMLPLSQFDSGSLITLSPELAFLVRYAELQQCFIDGNIEGAVDRLIDLLVTGSGGPGSIPVASPSESDRGGSCAKVSTRLRVRLLSEVHHLMGKQCIRRDQVELLISALIELRLELSTEQQKQKQQQTSVEQGVDLSALLAEFHVTLARELASTFLRPSRMTELTPQLNANSLF</sequence>
<name>A0A504Z2G3_FASGI</name>
<evidence type="ECO:0000256" key="5">
    <source>
        <dbReference type="ARBA" id="ARBA00022927"/>
    </source>
</evidence>
<comment type="function">
    <text evidence="9">Functions as a component of the nuclear pore complex (NPC).</text>
</comment>
<dbReference type="GO" id="GO:0031965">
    <property type="term" value="C:nuclear membrane"/>
    <property type="evidence" value="ECO:0007669"/>
    <property type="project" value="UniProtKB-UniRule"/>
</dbReference>
<keyword evidence="11" id="KW-1185">Reference proteome</keyword>
<evidence type="ECO:0000256" key="3">
    <source>
        <dbReference type="ARBA" id="ARBA00022448"/>
    </source>
</evidence>
<gene>
    <name evidence="10" type="ORF">FGIG_05519</name>
</gene>
<evidence type="ECO:0000313" key="10">
    <source>
        <dbReference type="EMBL" id="TPP66916.1"/>
    </source>
</evidence>
<keyword evidence="6 9" id="KW-0811">Translocation</keyword>
<keyword evidence="3 9" id="KW-0813">Transport</keyword>
<evidence type="ECO:0000256" key="2">
    <source>
        <dbReference type="ARBA" id="ARBA00005573"/>
    </source>
</evidence>
<dbReference type="PANTHER" id="PTHR13373">
    <property type="entry name" value="FROUNT PROTEIN-RELATED"/>
    <property type="match status" value="1"/>
</dbReference>
<dbReference type="EMBL" id="SUNJ01001276">
    <property type="protein sequence ID" value="TPP66916.1"/>
    <property type="molecule type" value="Genomic_DNA"/>
</dbReference>
<accession>A0A504Z2G3</accession>
<evidence type="ECO:0000256" key="4">
    <source>
        <dbReference type="ARBA" id="ARBA00022816"/>
    </source>
</evidence>
<dbReference type="Pfam" id="PF07575">
    <property type="entry name" value="Nucleopor_Nup85"/>
    <property type="match status" value="1"/>
</dbReference>
<dbReference type="AlphaFoldDB" id="A0A504Z2G3"/>
<dbReference type="STRING" id="46835.A0A504Z2G3"/>
<dbReference type="GO" id="GO:0006406">
    <property type="term" value="P:mRNA export from nucleus"/>
    <property type="evidence" value="ECO:0007669"/>
    <property type="project" value="TreeGrafter"/>
</dbReference>
<evidence type="ECO:0000256" key="1">
    <source>
        <dbReference type="ARBA" id="ARBA00004567"/>
    </source>
</evidence>
<protein>
    <recommendedName>
        <fullName evidence="9">Nuclear pore complex protein Nup85</fullName>
    </recommendedName>
</protein>
<evidence type="ECO:0000256" key="6">
    <source>
        <dbReference type="ARBA" id="ARBA00023010"/>
    </source>
</evidence>
<dbReference type="InterPro" id="IPR011502">
    <property type="entry name" value="Nucleoporin_Nup85"/>
</dbReference>
<comment type="subcellular location">
    <subcellularLocation>
        <location evidence="1 9">Nucleus</location>
        <location evidence="1 9">Nuclear pore complex</location>
    </subcellularLocation>
</comment>
<keyword evidence="9" id="KW-0472">Membrane</keyword>
<evidence type="ECO:0000256" key="9">
    <source>
        <dbReference type="RuleBase" id="RU365073"/>
    </source>
</evidence>
<dbReference type="Proteomes" id="UP000316759">
    <property type="component" value="Unassembled WGS sequence"/>
</dbReference>
<dbReference type="OrthoDB" id="17644at2759"/>
<dbReference type="GO" id="GO:0031080">
    <property type="term" value="C:nuclear pore outer ring"/>
    <property type="evidence" value="ECO:0007669"/>
    <property type="project" value="TreeGrafter"/>
</dbReference>
<dbReference type="GO" id="GO:0017056">
    <property type="term" value="F:structural constituent of nuclear pore"/>
    <property type="evidence" value="ECO:0007669"/>
    <property type="project" value="TreeGrafter"/>
</dbReference>
<comment type="similarity">
    <text evidence="2 9">Belongs to the nucleoporin Nup85 family.</text>
</comment>
<dbReference type="GO" id="GO:0006606">
    <property type="term" value="P:protein import into nucleus"/>
    <property type="evidence" value="ECO:0007669"/>
    <property type="project" value="TreeGrafter"/>
</dbReference>
<proteinExistence type="inferred from homology"/>
<evidence type="ECO:0000256" key="7">
    <source>
        <dbReference type="ARBA" id="ARBA00023132"/>
    </source>
</evidence>
<dbReference type="GO" id="GO:0045893">
    <property type="term" value="P:positive regulation of DNA-templated transcription"/>
    <property type="evidence" value="ECO:0007669"/>
    <property type="project" value="TreeGrafter"/>
</dbReference>
<keyword evidence="7 9" id="KW-0906">Nuclear pore complex</keyword>
<comment type="caution">
    <text evidence="10">The sequence shown here is derived from an EMBL/GenBank/DDBJ whole genome shotgun (WGS) entry which is preliminary data.</text>
</comment>
<evidence type="ECO:0000256" key="8">
    <source>
        <dbReference type="ARBA" id="ARBA00023242"/>
    </source>
</evidence>
<comment type="subunit">
    <text evidence="9">Component of the nuclear pore complex (NPC).</text>
</comment>
<evidence type="ECO:0000313" key="11">
    <source>
        <dbReference type="Proteomes" id="UP000316759"/>
    </source>
</evidence>